<dbReference type="EMBL" id="SDMP01000012">
    <property type="protein sequence ID" value="RYR27034.1"/>
    <property type="molecule type" value="Genomic_DNA"/>
</dbReference>
<sequence>MRAFGAPAIVISLAAQGTFRAGNIINTILDPLLIFFFGLGIGGAAVSTVISEYLIAFILVWKLSDNVLLFPSDVDWKKIFNYLKSGGLLIGRTIAVLMTMTVATSAAAKQGPTPMAGHQICMEVWLSVSSLTDALALAGQAILAGSYSQGNYEQSRHLIYRALQIGLGTGITLSMILFFGYGAFSSLFSTDSEVQDVAQSGLLARSFLTLLLLIYFVTGSVIVAFSPNNNPIVFLSHVTLINLKCTHMQFVAGSQPVNALAFVVDGLYYGVSDFGFAAYSMVLVALISSVFILVASPVLGLPGVWTGLFLFMVLRVLAGVWRLGSKSGPWDMVWYKDGAED</sequence>
<reference evidence="7 8" key="1">
    <citation type="submission" date="2019-01" db="EMBL/GenBank/DDBJ databases">
        <title>Sequencing of cultivated peanut Arachis hypogaea provides insights into genome evolution and oil improvement.</title>
        <authorList>
            <person name="Chen X."/>
        </authorList>
    </citation>
    <scope>NUCLEOTIDE SEQUENCE [LARGE SCALE GENOMIC DNA]</scope>
    <source>
        <strain evidence="8">cv. Fuhuasheng</strain>
        <tissue evidence="7">Leaves</tissue>
    </source>
</reference>
<dbReference type="AlphaFoldDB" id="A0A445AKY8"/>
<keyword evidence="5 6" id="KW-0472">Membrane</keyword>
<evidence type="ECO:0008006" key="9">
    <source>
        <dbReference type="Google" id="ProtNLM"/>
    </source>
</evidence>
<name>A0A445AKY8_ARAHY</name>
<organism evidence="7 8">
    <name type="scientific">Arachis hypogaea</name>
    <name type="common">Peanut</name>
    <dbReference type="NCBI Taxonomy" id="3818"/>
    <lineage>
        <taxon>Eukaryota</taxon>
        <taxon>Viridiplantae</taxon>
        <taxon>Streptophyta</taxon>
        <taxon>Embryophyta</taxon>
        <taxon>Tracheophyta</taxon>
        <taxon>Spermatophyta</taxon>
        <taxon>Magnoliopsida</taxon>
        <taxon>eudicotyledons</taxon>
        <taxon>Gunneridae</taxon>
        <taxon>Pentapetalae</taxon>
        <taxon>rosids</taxon>
        <taxon>fabids</taxon>
        <taxon>Fabales</taxon>
        <taxon>Fabaceae</taxon>
        <taxon>Papilionoideae</taxon>
        <taxon>50 kb inversion clade</taxon>
        <taxon>dalbergioids sensu lato</taxon>
        <taxon>Dalbergieae</taxon>
        <taxon>Pterocarpus clade</taxon>
        <taxon>Arachis</taxon>
    </lineage>
</organism>
<dbReference type="PANTHER" id="PTHR42893:SF46">
    <property type="entry name" value="PROTEIN DETOXIFICATION 44, CHLOROPLASTIC"/>
    <property type="match status" value="1"/>
</dbReference>
<evidence type="ECO:0000256" key="6">
    <source>
        <dbReference type="SAM" id="Phobius"/>
    </source>
</evidence>
<dbReference type="Pfam" id="PF01554">
    <property type="entry name" value="MatE"/>
    <property type="match status" value="1"/>
</dbReference>
<comment type="similarity">
    <text evidence="2">Belongs to the multi antimicrobial extrusion (MATE) (TC 2.A.66.1) family.</text>
</comment>
<evidence type="ECO:0000256" key="4">
    <source>
        <dbReference type="ARBA" id="ARBA00022989"/>
    </source>
</evidence>
<proteinExistence type="inferred from homology"/>
<feature type="transmembrane region" description="Helical" evidence="6">
    <location>
        <begin position="202"/>
        <end position="225"/>
    </location>
</feature>
<keyword evidence="8" id="KW-1185">Reference proteome</keyword>
<comment type="caution">
    <text evidence="7">The sequence shown here is derived from an EMBL/GenBank/DDBJ whole genome shotgun (WGS) entry which is preliminary data.</text>
</comment>
<evidence type="ECO:0000256" key="2">
    <source>
        <dbReference type="ARBA" id="ARBA00010199"/>
    </source>
</evidence>
<feature type="transmembrane region" description="Helical" evidence="6">
    <location>
        <begin position="82"/>
        <end position="104"/>
    </location>
</feature>
<feature type="transmembrane region" description="Helical" evidence="6">
    <location>
        <begin position="276"/>
        <end position="298"/>
    </location>
</feature>
<evidence type="ECO:0000256" key="1">
    <source>
        <dbReference type="ARBA" id="ARBA00004141"/>
    </source>
</evidence>
<feature type="transmembrane region" description="Helical" evidence="6">
    <location>
        <begin position="124"/>
        <end position="146"/>
    </location>
</feature>
<protein>
    <recommendedName>
        <fullName evidence="9">Protein DETOXIFICATION</fullName>
    </recommendedName>
</protein>
<dbReference type="Proteomes" id="UP000289738">
    <property type="component" value="Chromosome B02"/>
</dbReference>
<dbReference type="PANTHER" id="PTHR42893">
    <property type="entry name" value="PROTEIN DETOXIFICATION 44, CHLOROPLASTIC-RELATED"/>
    <property type="match status" value="1"/>
</dbReference>
<keyword evidence="4 6" id="KW-1133">Transmembrane helix</keyword>
<feature type="transmembrane region" description="Helical" evidence="6">
    <location>
        <begin position="304"/>
        <end position="324"/>
    </location>
</feature>
<evidence type="ECO:0000256" key="3">
    <source>
        <dbReference type="ARBA" id="ARBA00022692"/>
    </source>
</evidence>
<dbReference type="GO" id="GO:0016020">
    <property type="term" value="C:membrane"/>
    <property type="evidence" value="ECO:0007669"/>
    <property type="project" value="UniProtKB-SubCell"/>
</dbReference>
<dbReference type="GO" id="GO:0015297">
    <property type="term" value="F:antiporter activity"/>
    <property type="evidence" value="ECO:0007669"/>
    <property type="project" value="InterPro"/>
</dbReference>
<feature type="transmembrane region" description="Helical" evidence="6">
    <location>
        <begin position="158"/>
        <end position="182"/>
    </location>
</feature>
<accession>A0A445AKY8</accession>
<dbReference type="GO" id="GO:0042910">
    <property type="term" value="F:xenobiotic transmembrane transporter activity"/>
    <property type="evidence" value="ECO:0007669"/>
    <property type="project" value="InterPro"/>
</dbReference>
<evidence type="ECO:0000313" key="7">
    <source>
        <dbReference type="EMBL" id="RYR27034.1"/>
    </source>
</evidence>
<comment type="subcellular location">
    <subcellularLocation>
        <location evidence="1">Membrane</location>
        <topology evidence="1">Multi-pass membrane protein</topology>
    </subcellularLocation>
</comment>
<gene>
    <name evidence="7" type="ORF">Ahy_B02g061359</name>
</gene>
<feature type="transmembrane region" description="Helical" evidence="6">
    <location>
        <begin position="31"/>
        <end position="61"/>
    </location>
</feature>
<evidence type="ECO:0000313" key="8">
    <source>
        <dbReference type="Proteomes" id="UP000289738"/>
    </source>
</evidence>
<keyword evidence="3 6" id="KW-0812">Transmembrane</keyword>
<dbReference type="InterPro" id="IPR044644">
    <property type="entry name" value="DinF-like"/>
</dbReference>
<dbReference type="InterPro" id="IPR002528">
    <property type="entry name" value="MATE_fam"/>
</dbReference>
<evidence type="ECO:0000256" key="5">
    <source>
        <dbReference type="ARBA" id="ARBA00023136"/>
    </source>
</evidence>